<dbReference type="EMBL" id="CACRUG010000005">
    <property type="protein sequence ID" value="VYT86896.1"/>
    <property type="molecule type" value="Genomic_DNA"/>
</dbReference>
<evidence type="ECO:0000256" key="1">
    <source>
        <dbReference type="SAM" id="MobiDB-lite"/>
    </source>
</evidence>
<name>A0A6N3AAP9_VEIPA</name>
<feature type="compositionally biased region" description="Basic and acidic residues" evidence="1">
    <location>
        <begin position="125"/>
        <end position="136"/>
    </location>
</feature>
<feature type="region of interest" description="Disordered" evidence="1">
    <location>
        <begin position="125"/>
        <end position="162"/>
    </location>
</feature>
<organism evidence="3">
    <name type="scientific">Veillonella parvula</name>
    <name type="common">Staphylococcus parvulus</name>
    <dbReference type="NCBI Taxonomy" id="29466"/>
    <lineage>
        <taxon>Bacteria</taxon>
        <taxon>Bacillati</taxon>
        <taxon>Bacillota</taxon>
        <taxon>Negativicutes</taxon>
        <taxon>Veillonellales</taxon>
        <taxon>Veillonellaceae</taxon>
        <taxon>Veillonella</taxon>
    </lineage>
</organism>
<sequence>MYDKIKILLNHPTYRYIIIGGIGLILILCLGYIFYQPSGTDYQRARESVERIEKQQRESLELNRSSQRSIERGAELSREAATRIERSQDYNRQINDRIGQSQSGLGEARSYLIRNVELYRRIEEQSRERQTDHQEITDATQPIPNTGSGCDNWRSNSLMIER</sequence>
<feature type="transmembrane region" description="Helical" evidence="2">
    <location>
        <begin position="16"/>
        <end position="35"/>
    </location>
</feature>
<feature type="compositionally biased region" description="Polar residues" evidence="1">
    <location>
        <begin position="137"/>
        <end position="162"/>
    </location>
</feature>
<feature type="region of interest" description="Disordered" evidence="1">
    <location>
        <begin position="57"/>
        <end position="82"/>
    </location>
</feature>
<keyword evidence="2" id="KW-1133">Transmembrane helix</keyword>
<evidence type="ECO:0000256" key="2">
    <source>
        <dbReference type="SAM" id="Phobius"/>
    </source>
</evidence>
<keyword evidence="2" id="KW-0812">Transmembrane</keyword>
<feature type="compositionally biased region" description="Basic and acidic residues" evidence="1">
    <location>
        <begin position="69"/>
        <end position="82"/>
    </location>
</feature>
<dbReference type="AlphaFoldDB" id="A0A6N3AAP9"/>
<reference evidence="3" key="1">
    <citation type="submission" date="2019-11" db="EMBL/GenBank/DDBJ databases">
        <authorList>
            <person name="Feng L."/>
        </authorList>
    </citation>
    <scope>NUCLEOTIDE SEQUENCE</scope>
    <source>
        <strain evidence="3">VparvulaLFYP99</strain>
    </source>
</reference>
<gene>
    <name evidence="3" type="ORF">VPLFYP99_01396</name>
</gene>
<protein>
    <submittedName>
        <fullName evidence="3">Uncharacterized protein</fullName>
    </submittedName>
</protein>
<proteinExistence type="predicted"/>
<evidence type="ECO:0000313" key="3">
    <source>
        <dbReference type="EMBL" id="VYT86896.1"/>
    </source>
</evidence>
<accession>A0A6N3AAP9</accession>
<keyword evidence="2" id="KW-0472">Membrane</keyword>